<proteinExistence type="predicted"/>
<evidence type="ECO:0000313" key="1">
    <source>
        <dbReference type="EMBL" id="CRY95994.1"/>
    </source>
</evidence>
<accession>A0A0H5Q3M0</accession>
<name>A0A0H5Q3M0_9ZZZZ</name>
<dbReference type="AlphaFoldDB" id="A0A0H5Q3M0"/>
<sequence>MVNLDPTTYGPAFWGSHFGYSDFDSFAAAAEPLLDGFSIGPVSLPTEVLARAAWYSPESTLGSYLIVRFGLASNAANQPTIGSLIGSLINNAYTAAGENTMAQLIVPDCFQVAIEMSTGSRSVFNVIGVRSAGGTAAGAAAAVKGAWEGGSSTPLGRLPNQVVMVNYRATDISSANGDIVDLPSTTAGSVSTSTISTAAACALIGWNGGSRSRTSRGRLYYGPQPENYVNSDGRTLSTTAISAITATFNSFLSSLSTANYPLVVLSRKLQSATPVTVATVEATIATQRRRIRS</sequence>
<organism evidence="1">
    <name type="scientific">uncultured prokaryote</name>
    <dbReference type="NCBI Taxonomy" id="198431"/>
    <lineage>
        <taxon>unclassified sequences</taxon>
        <taxon>environmental samples</taxon>
    </lineage>
</organism>
<reference evidence="1" key="2">
    <citation type="submission" date="2015-07" db="EMBL/GenBank/DDBJ databases">
        <title>Plasmids, circular viruses and viroids from rat gut.</title>
        <authorList>
            <person name="Jorgensen T.J."/>
            <person name="Hansen M.A."/>
            <person name="Xu Z."/>
            <person name="Tabak M.A."/>
            <person name="Sorensen S.J."/>
            <person name="Hansen L.H."/>
        </authorList>
    </citation>
    <scope>NUCLEOTIDE SEQUENCE</scope>
    <source>
        <strain evidence="1">RGFK0861</strain>
    </source>
</reference>
<reference evidence="1" key="1">
    <citation type="submission" date="2015-06" db="EMBL/GenBank/DDBJ databases">
        <authorList>
            <person name="Joergensen T."/>
        </authorList>
    </citation>
    <scope>NUCLEOTIDE SEQUENCE</scope>
    <source>
        <strain evidence="1">RGFK0861</strain>
    </source>
</reference>
<protein>
    <submittedName>
        <fullName evidence="1">Uncharacterized protein</fullName>
    </submittedName>
</protein>
<dbReference type="EMBL" id="LN853465">
    <property type="protein sequence ID" value="CRY95994.1"/>
    <property type="molecule type" value="Genomic_DNA"/>
</dbReference>